<dbReference type="PRINTS" id="PR00134">
    <property type="entry name" value="GLHYDRLASE10"/>
</dbReference>
<dbReference type="RefSeq" id="WP_013883911.1">
    <property type="nucleotide sequence ID" value="NC_015671.1"/>
</dbReference>
<reference evidence="12" key="1">
    <citation type="submission" date="2011-04" db="EMBL/GenBank/DDBJ databases">
        <title>Complete sequence of Cellvibrio gilvus ATCC 13127.</title>
        <authorList>
            <person name="Lucas S."/>
            <person name="Han J."/>
            <person name="Lapidus A."/>
            <person name="Cheng J.-F."/>
            <person name="Goodwin L."/>
            <person name="Pitluck S."/>
            <person name="Peters L."/>
            <person name="Munk A."/>
            <person name="Detter J.C."/>
            <person name="Han C."/>
            <person name="Tapia R."/>
            <person name="Land M."/>
            <person name="Hauser L."/>
            <person name="Kyrpides N."/>
            <person name="Ivanova N."/>
            <person name="Ovchinnikova G."/>
            <person name="Pagani I."/>
            <person name="Mead D."/>
            <person name="Brumm P."/>
            <person name="Woyke T."/>
        </authorList>
    </citation>
    <scope>NUCLEOTIDE SEQUENCE [LARGE SCALE GENOMIC DNA]</scope>
    <source>
        <strain evidence="12">ATCC 13127 / NRRL B-14078</strain>
    </source>
</reference>
<evidence type="ECO:0000313" key="11">
    <source>
        <dbReference type="EMBL" id="AEI12392.1"/>
    </source>
</evidence>
<evidence type="ECO:0000256" key="4">
    <source>
        <dbReference type="ARBA" id="ARBA00022729"/>
    </source>
</evidence>
<dbReference type="InterPro" id="IPR044846">
    <property type="entry name" value="GH10"/>
</dbReference>
<keyword evidence="4" id="KW-0732">Signal</keyword>
<feature type="domain" description="GH10" evidence="10">
    <location>
        <begin position="66"/>
        <end position="366"/>
    </location>
</feature>
<dbReference type="GO" id="GO:0045493">
    <property type="term" value="P:xylan catabolic process"/>
    <property type="evidence" value="ECO:0007669"/>
    <property type="project" value="UniProtKB-KW"/>
</dbReference>
<keyword evidence="8 9" id="KW-0624">Polysaccharide degradation</keyword>
<dbReference type="PANTHER" id="PTHR31490:SF88">
    <property type="entry name" value="BETA-XYLANASE"/>
    <property type="match status" value="1"/>
</dbReference>
<keyword evidence="6 9" id="KW-0119">Carbohydrate metabolism</keyword>
<keyword evidence="5 9" id="KW-0378">Hydrolase</keyword>
<evidence type="ECO:0000259" key="10">
    <source>
        <dbReference type="PROSITE" id="PS51760"/>
    </source>
</evidence>
<dbReference type="SUPFAM" id="SSF51445">
    <property type="entry name" value="(Trans)glycosidases"/>
    <property type="match status" value="1"/>
</dbReference>
<dbReference type="PROSITE" id="PS51760">
    <property type="entry name" value="GH10_2"/>
    <property type="match status" value="1"/>
</dbReference>
<dbReference type="KEGG" id="cga:Celgi_1889"/>
<dbReference type="AlphaFoldDB" id="F8A7J0"/>
<dbReference type="InterPro" id="IPR017853">
    <property type="entry name" value="GH"/>
</dbReference>
<dbReference type="Proteomes" id="UP000000485">
    <property type="component" value="Chromosome"/>
</dbReference>
<sequence length="418" mass="46275">MSSSTGLAQRTVETVLTVHDAHGAPLADQDVTVAQTRHAFAFGCTGFDFVGLANHDGDDTPEPAFGGASPTGARRLEELWLDLFDTATLPFYWRGFEPEEGRPDTARLRAAARWFVERGVRVKGHPLMWHTLAPQWLLGRPLEEVERIQRERITRDVTDFVGLIDTWDAINEVVIMPVFTAEENAITPLARHKGRVETVRLAFETARAANPRATLLLNDFDMSPAYEHLVEDVLAAGIHVDALGLQSHMHQGWWGVDKTHRVLERFSRFGLPLHLTETTLVSGELMPKEIVDLNDHRVDSWPSTPQGEERQAAEIVAHYTLLAEHPAVKAITYWGLADEGAWLGAPAGLVRTDGTTKPAYDALRDLVRGQWWHAPTTMRTDGAGRVTVRGWRGDYQVHAGDRTATFAVTGSPAAVTLG</sequence>
<evidence type="ECO:0000313" key="12">
    <source>
        <dbReference type="Proteomes" id="UP000000485"/>
    </source>
</evidence>
<evidence type="ECO:0000256" key="9">
    <source>
        <dbReference type="RuleBase" id="RU361174"/>
    </source>
</evidence>
<dbReference type="EMBL" id="CP002665">
    <property type="protein sequence ID" value="AEI12392.1"/>
    <property type="molecule type" value="Genomic_DNA"/>
</dbReference>
<comment type="similarity">
    <text evidence="2 9">Belongs to the glycosyl hydrolase 10 (cellulase F) family.</text>
</comment>
<organism evidence="11 12">
    <name type="scientific">Cellulomonas gilvus (strain ATCC 13127 / NRRL B-14078)</name>
    <name type="common">Cellvibrio gilvus</name>
    <dbReference type="NCBI Taxonomy" id="593907"/>
    <lineage>
        <taxon>Bacteria</taxon>
        <taxon>Bacillati</taxon>
        <taxon>Actinomycetota</taxon>
        <taxon>Actinomycetes</taxon>
        <taxon>Micrococcales</taxon>
        <taxon>Cellulomonadaceae</taxon>
        <taxon>Cellulomonas</taxon>
    </lineage>
</organism>
<evidence type="ECO:0000256" key="2">
    <source>
        <dbReference type="ARBA" id="ARBA00007495"/>
    </source>
</evidence>
<dbReference type="Gene3D" id="3.20.20.80">
    <property type="entry name" value="Glycosidases"/>
    <property type="match status" value="1"/>
</dbReference>
<evidence type="ECO:0000256" key="8">
    <source>
        <dbReference type="ARBA" id="ARBA00023326"/>
    </source>
</evidence>
<dbReference type="OrthoDB" id="3255194at2"/>
<keyword evidence="12" id="KW-1185">Reference proteome</keyword>
<evidence type="ECO:0000256" key="3">
    <source>
        <dbReference type="ARBA" id="ARBA00022651"/>
    </source>
</evidence>
<evidence type="ECO:0000256" key="1">
    <source>
        <dbReference type="ARBA" id="ARBA00000681"/>
    </source>
</evidence>
<dbReference type="SMART" id="SM00633">
    <property type="entry name" value="Glyco_10"/>
    <property type="match status" value="1"/>
</dbReference>
<dbReference type="eggNOG" id="COG3693">
    <property type="taxonomic scope" value="Bacteria"/>
</dbReference>
<proteinExistence type="inferred from homology"/>
<gene>
    <name evidence="11" type="ordered locus">Celgi_1889</name>
</gene>
<dbReference type="HOGENOM" id="CLU_640435_0_0_11"/>
<evidence type="ECO:0000256" key="5">
    <source>
        <dbReference type="ARBA" id="ARBA00022801"/>
    </source>
</evidence>
<keyword evidence="7 9" id="KW-0326">Glycosidase</keyword>
<name>F8A7J0_CELGA</name>
<evidence type="ECO:0000256" key="6">
    <source>
        <dbReference type="ARBA" id="ARBA00023277"/>
    </source>
</evidence>
<comment type="catalytic activity">
    <reaction evidence="1 9">
        <text>Endohydrolysis of (1-&gt;4)-beta-D-xylosidic linkages in xylans.</text>
        <dbReference type="EC" id="3.2.1.8"/>
    </reaction>
</comment>
<evidence type="ECO:0000256" key="7">
    <source>
        <dbReference type="ARBA" id="ARBA00023295"/>
    </source>
</evidence>
<protein>
    <recommendedName>
        <fullName evidence="9">Beta-xylanase</fullName>
        <ecNumber evidence="9">3.2.1.8</ecNumber>
    </recommendedName>
</protein>
<dbReference type="InterPro" id="IPR001000">
    <property type="entry name" value="GH10_dom"/>
</dbReference>
<dbReference type="GO" id="GO:0031176">
    <property type="term" value="F:endo-1,4-beta-xylanase activity"/>
    <property type="evidence" value="ECO:0007669"/>
    <property type="project" value="UniProtKB-EC"/>
</dbReference>
<dbReference type="STRING" id="593907.Celgi_1889"/>
<keyword evidence="3" id="KW-0858">Xylan degradation</keyword>
<accession>F8A7J0</accession>
<dbReference type="EC" id="3.2.1.8" evidence="9"/>
<dbReference type="Pfam" id="PF00331">
    <property type="entry name" value="Glyco_hydro_10"/>
    <property type="match status" value="1"/>
</dbReference>
<dbReference type="PANTHER" id="PTHR31490">
    <property type="entry name" value="GLYCOSYL HYDROLASE"/>
    <property type="match status" value="1"/>
</dbReference>